<keyword evidence="1" id="KW-0732">Signal</keyword>
<dbReference type="RefSeq" id="WP_203571060.1">
    <property type="nucleotide sequence ID" value="NZ_WOFE01000003.1"/>
</dbReference>
<keyword evidence="3" id="KW-1185">Reference proteome</keyword>
<evidence type="ECO:0000313" key="2">
    <source>
        <dbReference type="EMBL" id="MBM5571732.1"/>
    </source>
</evidence>
<accession>A0ABS2CCG3</accession>
<protein>
    <recommendedName>
        <fullName evidence="4">Glycine zipper 2TM domain-containing protein</fullName>
    </recommendedName>
</protein>
<sequence>MQWSKSLVQALFATSLVSVAGVAAAQSTVSYGRITAINAVTEANTNAQVAGAVVGGTIGLASGSGRSGSNRALRAVGGGVAGQQLTRMATNSQAFQYTILMNNNQTITMVIDQGGKRVGDCVSVEQGTFNNLRLAADSRCTGRAQAPVARKDQQNANACDEAKQGLLTATTDAAFDQAERRVRLLCGF</sequence>
<comment type="caution">
    <text evidence="2">The sequence shown here is derived from an EMBL/GenBank/DDBJ whole genome shotgun (WGS) entry which is preliminary data.</text>
</comment>
<evidence type="ECO:0000256" key="1">
    <source>
        <dbReference type="SAM" id="SignalP"/>
    </source>
</evidence>
<gene>
    <name evidence="2" type="ORF">GM173_09080</name>
</gene>
<name>A0ABS2CCG3_9NEIS</name>
<organism evidence="2 3">
    <name type="scientific">Deefgea chitinilytica</name>
    <dbReference type="NCBI Taxonomy" id="570276"/>
    <lineage>
        <taxon>Bacteria</taxon>
        <taxon>Pseudomonadati</taxon>
        <taxon>Pseudomonadota</taxon>
        <taxon>Betaproteobacteria</taxon>
        <taxon>Neisseriales</taxon>
        <taxon>Chitinibacteraceae</taxon>
        <taxon>Deefgea</taxon>
    </lineage>
</organism>
<reference evidence="2 3" key="1">
    <citation type="submission" date="2019-11" db="EMBL/GenBank/DDBJ databases">
        <title>Novel Deefgea species.</title>
        <authorList>
            <person name="Han J.-H."/>
        </authorList>
    </citation>
    <scope>NUCLEOTIDE SEQUENCE [LARGE SCALE GENOMIC DNA]</scope>
    <source>
        <strain evidence="2 3">LMG 24817</strain>
    </source>
</reference>
<dbReference type="EMBL" id="WOFE01000003">
    <property type="protein sequence ID" value="MBM5571732.1"/>
    <property type="molecule type" value="Genomic_DNA"/>
</dbReference>
<dbReference type="Proteomes" id="UP001195660">
    <property type="component" value="Unassembled WGS sequence"/>
</dbReference>
<evidence type="ECO:0008006" key="4">
    <source>
        <dbReference type="Google" id="ProtNLM"/>
    </source>
</evidence>
<evidence type="ECO:0000313" key="3">
    <source>
        <dbReference type="Proteomes" id="UP001195660"/>
    </source>
</evidence>
<feature type="chain" id="PRO_5045796971" description="Glycine zipper 2TM domain-containing protein" evidence="1">
    <location>
        <begin position="21"/>
        <end position="188"/>
    </location>
</feature>
<feature type="signal peptide" evidence="1">
    <location>
        <begin position="1"/>
        <end position="20"/>
    </location>
</feature>
<proteinExistence type="predicted"/>